<dbReference type="Gene3D" id="1.10.238.10">
    <property type="entry name" value="EF-hand"/>
    <property type="match status" value="2"/>
</dbReference>
<dbReference type="InterPro" id="IPR011992">
    <property type="entry name" value="EF-hand-dom_pair"/>
</dbReference>
<comment type="caution">
    <text evidence="5">The sequence shown here is derived from an EMBL/GenBank/DDBJ whole genome shotgun (WGS) entry which is preliminary data.</text>
</comment>
<keyword evidence="6" id="KW-1185">Reference proteome</keyword>
<proteinExistence type="predicted"/>
<dbReference type="Pfam" id="PF13499">
    <property type="entry name" value="EF-hand_7"/>
    <property type="match status" value="1"/>
</dbReference>
<evidence type="ECO:0000256" key="3">
    <source>
        <dbReference type="ARBA" id="ARBA00022837"/>
    </source>
</evidence>
<gene>
    <name evidence="5" type="ORF">OLEA9_A118213</name>
</gene>
<name>A0A8S0QBP7_OLEEU</name>
<evidence type="ECO:0000259" key="4">
    <source>
        <dbReference type="PROSITE" id="PS50222"/>
    </source>
</evidence>
<dbReference type="CDD" id="cd00051">
    <property type="entry name" value="EFh"/>
    <property type="match status" value="1"/>
</dbReference>
<keyword evidence="3" id="KW-0106">Calcium</keyword>
<dbReference type="Proteomes" id="UP000594638">
    <property type="component" value="Unassembled WGS sequence"/>
</dbReference>
<organism evidence="5 6">
    <name type="scientific">Olea europaea subsp. europaea</name>
    <dbReference type="NCBI Taxonomy" id="158383"/>
    <lineage>
        <taxon>Eukaryota</taxon>
        <taxon>Viridiplantae</taxon>
        <taxon>Streptophyta</taxon>
        <taxon>Embryophyta</taxon>
        <taxon>Tracheophyta</taxon>
        <taxon>Spermatophyta</taxon>
        <taxon>Magnoliopsida</taxon>
        <taxon>eudicotyledons</taxon>
        <taxon>Gunneridae</taxon>
        <taxon>Pentapetalae</taxon>
        <taxon>asterids</taxon>
        <taxon>lamiids</taxon>
        <taxon>Lamiales</taxon>
        <taxon>Oleaceae</taxon>
        <taxon>Oleeae</taxon>
        <taxon>Olea</taxon>
    </lineage>
</organism>
<evidence type="ECO:0000313" key="6">
    <source>
        <dbReference type="Proteomes" id="UP000594638"/>
    </source>
</evidence>
<dbReference type="PROSITE" id="PS00018">
    <property type="entry name" value="EF_HAND_1"/>
    <property type="match status" value="2"/>
</dbReference>
<accession>A0A8S0QBP7</accession>
<dbReference type="PROSITE" id="PS50222">
    <property type="entry name" value="EF_HAND_2"/>
    <property type="match status" value="2"/>
</dbReference>
<dbReference type="InterPro" id="IPR002048">
    <property type="entry name" value="EF_hand_dom"/>
</dbReference>
<evidence type="ECO:0000313" key="5">
    <source>
        <dbReference type="EMBL" id="CAA2963070.1"/>
    </source>
</evidence>
<sequence length="184" mass="21599">MELTQANIISSLIVLLNRILCWDIEKFFSRVHFFLQTLPEFLSAKWNFWRKSKAFNSEQSNKESRIPETSNSENFHITELNMVMNRLNIVCAEDGETNIGLDEFSELFDEEPSLQEVMETFDVFDVNKDGFIDANELQRVMCSLDLKEGCELEECRRMIRAFDENGDGLIDFNEFMKLMEKSFC</sequence>
<dbReference type="FunFam" id="1.10.238.10:FF:000003">
    <property type="entry name" value="Calmodulin A"/>
    <property type="match status" value="1"/>
</dbReference>
<protein>
    <submittedName>
        <fullName evidence="5">Probable calcium-binding CML45</fullName>
    </submittedName>
</protein>
<dbReference type="Gramene" id="OE9A118213T1">
    <property type="protein sequence ID" value="OE9A118213C1"/>
    <property type="gene ID" value="OE9A118213"/>
</dbReference>
<dbReference type="OrthoDB" id="26525at2759"/>
<dbReference type="GO" id="GO:0005509">
    <property type="term" value="F:calcium ion binding"/>
    <property type="evidence" value="ECO:0007669"/>
    <property type="project" value="InterPro"/>
</dbReference>
<dbReference type="SUPFAM" id="SSF47473">
    <property type="entry name" value="EF-hand"/>
    <property type="match status" value="1"/>
</dbReference>
<dbReference type="AlphaFoldDB" id="A0A8S0QBP7"/>
<dbReference type="EMBL" id="CACTIH010001807">
    <property type="protein sequence ID" value="CAA2963070.1"/>
    <property type="molecule type" value="Genomic_DNA"/>
</dbReference>
<keyword evidence="1" id="KW-0479">Metal-binding</keyword>
<evidence type="ECO:0000256" key="1">
    <source>
        <dbReference type="ARBA" id="ARBA00022723"/>
    </source>
</evidence>
<dbReference type="InterPro" id="IPR039647">
    <property type="entry name" value="EF_hand_pair_protein_CML-like"/>
</dbReference>
<feature type="domain" description="EF-hand" evidence="4">
    <location>
        <begin position="150"/>
        <end position="184"/>
    </location>
</feature>
<reference evidence="5 6" key="1">
    <citation type="submission" date="2019-12" db="EMBL/GenBank/DDBJ databases">
        <authorList>
            <person name="Alioto T."/>
            <person name="Alioto T."/>
            <person name="Gomez Garrido J."/>
        </authorList>
    </citation>
    <scope>NUCLEOTIDE SEQUENCE [LARGE SCALE GENOMIC DNA]</scope>
</reference>
<keyword evidence="2" id="KW-0677">Repeat</keyword>
<dbReference type="InterPro" id="IPR018247">
    <property type="entry name" value="EF_Hand_1_Ca_BS"/>
</dbReference>
<feature type="domain" description="EF-hand" evidence="4">
    <location>
        <begin position="112"/>
        <end position="147"/>
    </location>
</feature>
<dbReference type="SMART" id="SM00054">
    <property type="entry name" value="EFh"/>
    <property type="match status" value="2"/>
</dbReference>
<evidence type="ECO:0000256" key="2">
    <source>
        <dbReference type="ARBA" id="ARBA00022737"/>
    </source>
</evidence>
<dbReference type="PANTHER" id="PTHR10891">
    <property type="entry name" value="EF-HAND CALCIUM-BINDING DOMAIN CONTAINING PROTEIN"/>
    <property type="match status" value="1"/>
</dbReference>